<dbReference type="InterPro" id="IPR039420">
    <property type="entry name" value="WalR-like"/>
</dbReference>
<feature type="domain" description="Response regulatory" evidence="7">
    <location>
        <begin position="8"/>
        <end position="126"/>
    </location>
</feature>
<dbReference type="GO" id="GO:0003677">
    <property type="term" value="F:DNA binding"/>
    <property type="evidence" value="ECO:0007669"/>
    <property type="project" value="UniProtKB-KW"/>
</dbReference>
<dbReference type="SUPFAM" id="SSF46894">
    <property type="entry name" value="C-terminal effector domain of the bipartite response regulators"/>
    <property type="match status" value="1"/>
</dbReference>
<dbReference type="EMBL" id="BSTJ01000007">
    <property type="protein sequence ID" value="GLY77647.1"/>
    <property type="molecule type" value="Genomic_DNA"/>
</dbReference>
<dbReference type="SUPFAM" id="SSF52172">
    <property type="entry name" value="CheY-like"/>
    <property type="match status" value="1"/>
</dbReference>
<evidence type="ECO:0000259" key="6">
    <source>
        <dbReference type="PROSITE" id="PS50043"/>
    </source>
</evidence>
<evidence type="ECO:0000256" key="3">
    <source>
        <dbReference type="ARBA" id="ARBA00023125"/>
    </source>
</evidence>
<dbReference type="InterPro" id="IPR001789">
    <property type="entry name" value="Sig_transdc_resp-reg_receiver"/>
</dbReference>
<dbReference type="InterPro" id="IPR000792">
    <property type="entry name" value="Tscrpt_reg_LuxR_C"/>
</dbReference>
<evidence type="ECO:0000256" key="2">
    <source>
        <dbReference type="ARBA" id="ARBA00023015"/>
    </source>
</evidence>
<dbReference type="SMART" id="SM00448">
    <property type="entry name" value="REC"/>
    <property type="match status" value="1"/>
</dbReference>
<dbReference type="GO" id="GO:0006355">
    <property type="term" value="P:regulation of DNA-templated transcription"/>
    <property type="evidence" value="ECO:0007669"/>
    <property type="project" value="InterPro"/>
</dbReference>
<protein>
    <submittedName>
        <fullName evidence="8">DNA-binding response regulator</fullName>
    </submittedName>
</protein>
<dbReference type="RefSeq" id="WP_285627461.1">
    <property type="nucleotide sequence ID" value="NZ_BSTJ01000007.1"/>
</dbReference>
<evidence type="ECO:0000313" key="9">
    <source>
        <dbReference type="Proteomes" id="UP001165135"/>
    </source>
</evidence>
<dbReference type="CDD" id="cd17535">
    <property type="entry name" value="REC_NarL-like"/>
    <property type="match status" value="1"/>
</dbReference>
<dbReference type="PROSITE" id="PS50110">
    <property type="entry name" value="RESPONSE_REGULATORY"/>
    <property type="match status" value="1"/>
</dbReference>
<keyword evidence="1 5" id="KW-0597">Phosphoprotein</keyword>
<evidence type="ECO:0000256" key="1">
    <source>
        <dbReference type="ARBA" id="ARBA00022553"/>
    </source>
</evidence>
<dbReference type="InterPro" id="IPR011006">
    <property type="entry name" value="CheY-like_superfamily"/>
</dbReference>
<feature type="domain" description="HTH luxR-type" evidence="6">
    <location>
        <begin position="154"/>
        <end position="219"/>
    </location>
</feature>
<organism evidence="8 9">
    <name type="scientific">Actinoallomurus iriomotensis</name>
    <dbReference type="NCBI Taxonomy" id="478107"/>
    <lineage>
        <taxon>Bacteria</taxon>
        <taxon>Bacillati</taxon>
        <taxon>Actinomycetota</taxon>
        <taxon>Actinomycetes</taxon>
        <taxon>Streptosporangiales</taxon>
        <taxon>Thermomonosporaceae</taxon>
        <taxon>Actinoallomurus</taxon>
    </lineage>
</organism>
<gene>
    <name evidence="8" type="ORF">Airi01_059140</name>
</gene>
<dbReference type="Proteomes" id="UP001165135">
    <property type="component" value="Unassembled WGS sequence"/>
</dbReference>
<dbReference type="InterPro" id="IPR016032">
    <property type="entry name" value="Sig_transdc_resp-reg_C-effctor"/>
</dbReference>
<dbReference type="AlphaFoldDB" id="A0A9W6VSL7"/>
<sequence length="229" mass="24430">MKPDGPLKVLVADDQAMVRAALVALLTSQPDITVVAEAANGADAIALAHELAPEIVLMDVRMPVMDGLEATRRIVTGASASAPRVVVLTTYDLDEYVYDALRAGACGFLLKHAPPEELLLGVRAAAEGGALVSPAVTKRLIGAFTTRPPASARPPAALARLTAREREVFDLVVAGRTNTEIARALRIAETTVKTHLGHALDKLDLRDRVHAVVYAYENRLVSPRDHVDP</sequence>
<dbReference type="Pfam" id="PF00072">
    <property type="entry name" value="Response_reg"/>
    <property type="match status" value="1"/>
</dbReference>
<accession>A0A9W6VSL7</accession>
<feature type="modified residue" description="4-aspartylphosphate" evidence="5">
    <location>
        <position position="59"/>
    </location>
</feature>
<evidence type="ECO:0000313" key="8">
    <source>
        <dbReference type="EMBL" id="GLY77647.1"/>
    </source>
</evidence>
<dbReference type="InterPro" id="IPR058245">
    <property type="entry name" value="NreC/VraR/RcsB-like_REC"/>
</dbReference>
<dbReference type="PROSITE" id="PS50043">
    <property type="entry name" value="HTH_LUXR_2"/>
    <property type="match status" value="1"/>
</dbReference>
<dbReference type="PANTHER" id="PTHR43214">
    <property type="entry name" value="TWO-COMPONENT RESPONSE REGULATOR"/>
    <property type="match status" value="1"/>
</dbReference>
<dbReference type="PANTHER" id="PTHR43214:SF24">
    <property type="entry name" value="TRANSCRIPTIONAL REGULATORY PROTEIN NARL-RELATED"/>
    <property type="match status" value="1"/>
</dbReference>
<dbReference type="PROSITE" id="PS00622">
    <property type="entry name" value="HTH_LUXR_1"/>
    <property type="match status" value="1"/>
</dbReference>
<evidence type="ECO:0000256" key="5">
    <source>
        <dbReference type="PROSITE-ProRule" id="PRU00169"/>
    </source>
</evidence>
<comment type="caution">
    <text evidence="8">The sequence shown here is derived from an EMBL/GenBank/DDBJ whole genome shotgun (WGS) entry which is preliminary data.</text>
</comment>
<name>A0A9W6VSL7_9ACTN</name>
<dbReference type="Gene3D" id="3.40.50.2300">
    <property type="match status" value="1"/>
</dbReference>
<dbReference type="CDD" id="cd06170">
    <property type="entry name" value="LuxR_C_like"/>
    <property type="match status" value="1"/>
</dbReference>
<dbReference type="SMART" id="SM00421">
    <property type="entry name" value="HTH_LUXR"/>
    <property type="match status" value="1"/>
</dbReference>
<keyword evidence="3 8" id="KW-0238">DNA-binding</keyword>
<dbReference type="Pfam" id="PF00196">
    <property type="entry name" value="GerE"/>
    <property type="match status" value="1"/>
</dbReference>
<dbReference type="PRINTS" id="PR00038">
    <property type="entry name" value="HTHLUXR"/>
</dbReference>
<reference evidence="8" key="1">
    <citation type="submission" date="2023-03" db="EMBL/GenBank/DDBJ databases">
        <title>Actinoallomurus iriomotensis NBRC 103681.</title>
        <authorList>
            <person name="Ichikawa N."/>
            <person name="Sato H."/>
            <person name="Tonouchi N."/>
        </authorList>
    </citation>
    <scope>NUCLEOTIDE SEQUENCE</scope>
    <source>
        <strain evidence="8">NBRC 103681</strain>
    </source>
</reference>
<keyword evidence="4" id="KW-0804">Transcription</keyword>
<proteinExistence type="predicted"/>
<evidence type="ECO:0000256" key="4">
    <source>
        <dbReference type="ARBA" id="ARBA00023163"/>
    </source>
</evidence>
<dbReference type="GO" id="GO:0000160">
    <property type="term" value="P:phosphorelay signal transduction system"/>
    <property type="evidence" value="ECO:0007669"/>
    <property type="project" value="InterPro"/>
</dbReference>
<keyword evidence="2" id="KW-0805">Transcription regulation</keyword>
<evidence type="ECO:0000259" key="7">
    <source>
        <dbReference type="PROSITE" id="PS50110"/>
    </source>
</evidence>